<dbReference type="GO" id="GO:0004867">
    <property type="term" value="F:serine-type endopeptidase inhibitor activity"/>
    <property type="evidence" value="ECO:0007669"/>
    <property type="project" value="InterPro"/>
</dbReference>
<dbReference type="InterPro" id="IPR002223">
    <property type="entry name" value="Kunitz_BPTI"/>
</dbReference>
<name>A0AA85K3Y3_TRIRE</name>
<evidence type="ECO:0000313" key="4">
    <source>
        <dbReference type="WBParaSite" id="TREG1_65160.2"/>
    </source>
</evidence>
<proteinExistence type="predicted"/>
<dbReference type="WBParaSite" id="TREG1_65160.2">
    <property type="protein sequence ID" value="TREG1_65160.2"/>
    <property type="gene ID" value="TREG1_65160"/>
</dbReference>
<feature type="domain" description="BPTI/Kunitz inhibitor" evidence="2">
    <location>
        <begin position="36"/>
        <end position="85"/>
    </location>
</feature>
<reference evidence="4 5" key="2">
    <citation type="submission" date="2023-11" db="UniProtKB">
        <authorList>
            <consortium name="WormBaseParasite"/>
        </authorList>
    </citation>
    <scope>IDENTIFICATION</scope>
</reference>
<evidence type="ECO:0000259" key="2">
    <source>
        <dbReference type="PROSITE" id="PS50279"/>
    </source>
</evidence>
<dbReference type="Proteomes" id="UP000050795">
    <property type="component" value="Unassembled WGS sequence"/>
</dbReference>
<dbReference type="PANTHER" id="PTHR10083">
    <property type="entry name" value="KUNITZ-TYPE PROTEASE INHIBITOR-RELATED"/>
    <property type="match status" value="1"/>
</dbReference>
<feature type="domain" description="BPTI/Kunitz inhibitor" evidence="2">
    <location>
        <begin position="1"/>
        <end position="25"/>
    </location>
</feature>
<evidence type="ECO:0000313" key="3">
    <source>
        <dbReference type="Proteomes" id="UP000050795"/>
    </source>
</evidence>
<dbReference type="Gene3D" id="4.10.410.10">
    <property type="entry name" value="Pancreatic trypsin inhibitor Kunitz domain"/>
    <property type="match status" value="2"/>
</dbReference>
<dbReference type="InterPro" id="IPR050098">
    <property type="entry name" value="TFPI/VKTCI-like"/>
</dbReference>
<sequence>MKFTYKGAGGNDNNFDTEAECEQTCISSGRFDRSNCEKPFELGYCGDHTYYFFISNLTTCEKCRPGECSRNGNNFESFQECTAKCGKPRLSPKKSTTTPTTTPTTTRKFTFSLV</sequence>
<keyword evidence="1" id="KW-1015">Disulfide bond</keyword>
<dbReference type="InterPro" id="IPR036880">
    <property type="entry name" value="Kunitz_BPTI_sf"/>
</dbReference>
<organism evidence="3 4">
    <name type="scientific">Trichobilharzia regenti</name>
    <name type="common">Nasal bird schistosome</name>
    <dbReference type="NCBI Taxonomy" id="157069"/>
    <lineage>
        <taxon>Eukaryota</taxon>
        <taxon>Metazoa</taxon>
        <taxon>Spiralia</taxon>
        <taxon>Lophotrochozoa</taxon>
        <taxon>Platyhelminthes</taxon>
        <taxon>Trematoda</taxon>
        <taxon>Digenea</taxon>
        <taxon>Strigeidida</taxon>
        <taxon>Schistosomatoidea</taxon>
        <taxon>Schistosomatidae</taxon>
        <taxon>Trichobilharzia</taxon>
    </lineage>
</organism>
<evidence type="ECO:0000313" key="5">
    <source>
        <dbReference type="WBParaSite" id="TREG1_65160.3"/>
    </source>
</evidence>
<dbReference type="Pfam" id="PF00014">
    <property type="entry name" value="Kunitz_BPTI"/>
    <property type="match status" value="2"/>
</dbReference>
<dbReference type="SUPFAM" id="SSF57362">
    <property type="entry name" value="BPTI-like"/>
    <property type="match status" value="2"/>
</dbReference>
<dbReference type="PANTHER" id="PTHR10083:SF374">
    <property type="entry name" value="BPTI_KUNITZ INHIBITOR DOMAIN-CONTAINING PROTEIN"/>
    <property type="match status" value="1"/>
</dbReference>
<dbReference type="AlphaFoldDB" id="A0AA85K3Y3"/>
<dbReference type="PROSITE" id="PS50279">
    <property type="entry name" value="BPTI_KUNITZ_2"/>
    <property type="match status" value="2"/>
</dbReference>
<protein>
    <recommendedName>
        <fullName evidence="2">BPTI/Kunitz inhibitor domain-containing protein</fullName>
    </recommendedName>
</protein>
<dbReference type="WBParaSite" id="TREG1_65160.3">
    <property type="protein sequence ID" value="TREG1_65160.3"/>
    <property type="gene ID" value="TREG1_65160"/>
</dbReference>
<reference evidence="3" key="1">
    <citation type="submission" date="2022-06" db="EMBL/GenBank/DDBJ databases">
        <authorList>
            <person name="Berger JAMES D."/>
            <person name="Berger JAMES D."/>
        </authorList>
    </citation>
    <scope>NUCLEOTIDE SEQUENCE [LARGE SCALE GENOMIC DNA]</scope>
</reference>
<evidence type="ECO:0000256" key="1">
    <source>
        <dbReference type="ARBA" id="ARBA00023157"/>
    </source>
</evidence>
<keyword evidence="3" id="KW-1185">Reference proteome</keyword>
<accession>A0AA85K3Y3</accession>